<protein>
    <submittedName>
        <fullName evidence="1">Uncharacterized protein</fullName>
    </submittedName>
</protein>
<dbReference type="EMBL" id="CM016762">
    <property type="protein sequence ID" value="TMS34127.1"/>
    <property type="molecule type" value="Genomic_DNA"/>
</dbReference>
<accession>A0A4U8UPX2</accession>
<evidence type="ECO:0000313" key="1">
    <source>
        <dbReference type="EMBL" id="TMS34127.1"/>
    </source>
</evidence>
<dbReference type="OrthoDB" id="5868830at2759"/>
<dbReference type="EMBL" id="AZBU02000001">
    <property type="protein sequence ID" value="TMS34127.1"/>
    <property type="molecule type" value="Genomic_DNA"/>
</dbReference>
<proteinExistence type="predicted"/>
<organism evidence="1 2">
    <name type="scientific">Steinernema carpocapsae</name>
    <name type="common">Entomopathogenic nematode</name>
    <dbReference type="NCBI Taxonomy" id="34508"/>
    <lineage>
        <taxon>Eukaryota</taxon>
        <taxon>Metazoa</taxon>
        <taxon>Ecdysozoa</taxon>
        <taxon>Nematoda</taxon>
        <taxon>Chromadorea</taxon>
        <taxon>Rhabditida</taxon>
        <taxon>Tylenchina</taxon>
        <taxon>Panagrolaimomorpha</taxon>
        <taxon>Strongyloidoidea</taxon>
        <taxon>Steinernematidae</taxon>
        <taxon>Steinernema</taxon>
    </lineage>
</organism>
<name>A0A4U8UPX2_STECR</name>
<evidence type="ECO:0000313" key="2">
    <source>
        <dbReference type="Proteomes" id="UP000298663"/>
    </source>
</evidence>
<keyword evidence="2" id="KW-1185">Reference proteome</keyword>
<comment type="caution">
    <text evidence="1">The sequence shown here is derived from an EMBL/GenBank/DDBJ whole genome shotgun (WGS) entry which is preliminary data.</text>
</comment>
<dbReference type="AlphaFoldDB" id="A0A4U8UPX2"/>
<sequence length="72" mass="8412">MEQSQQKLPRVHVADYIVADMLNKICDEVNAPRVTTVRRDRDEADEAEGSVEYRHALRKQMESKSFYEALDE</sequence>
<reference evidence="1 2" key="2">
    <citation type="journal article" date="2019" name="G3 (Bethesda)">
        <title>Hybrid Assembly of the Genome of the Entomopathogenic Nematode Steinernema carpocapsae Identifies the X-Chromosome.</title>
        <authorList>
            <person name="Serra L."/>
            <person name="Macchietto M."/>
            <person name="Macias-Munoz A."/>
            <person name="McGill C.J."/>
            <person name="Rodriguez I.M."/>
            <person name="Rodriguez B."/>
            <person name="Murad R."/>
            <person name="Mortazavi A."/>
        </authorList>
    </citation>
    <scope>NUCLEOTIDE SEQUENCE [LARGE SCALE GENOMIC DNA]</scope>
    <source>
        <strain evidence="1 2">ALL</strain>
    </source>
</reference>
<dbReference type="Proteomes" id="UP000298663">
    <property type="component" value="Chromosome X"/>
</dbReference>
<reference evidence="1 2" key="1">
    <citation type="journal article" date="2015" name="Genome Biol.">
        <title>Comparative genomics of Steinernema reveals deeply conserved gene regulatory networks.</title>
        <authorList>
            <person name="Dillman A.R."/>
            <person name="Macchietto M."/>
            <person name="Porter C.F."/>
            <person name="Rogers A."/>
            <person name="Williams B."/>
            <person name="Antoshechkin I."/>
            <person name="Lee M.M."/>
            <person name="Goodwin Z."/>
            <person name="Lu X."/>
            <person name="Lewis E.E."/>
            <person name="Goodrich-Blair H."/>
            <person name="Stock S.P."/>
            <person name="Adams B.J."/>
            <person name="Sternberg P.W."/>
            <person name="Mortazavi A."/>
        </authorList>
    </citation>
    <scope>NUCLEOTIDE SEQUENCE [LARGE SCALE GENOMIC DNA]</scope>
    <source>
        <strain evidence="1 2">ALL</strain>
    </source>
</reference>
<gene>
    <name evidence="1" type="ORF">L596_001773</name>
</gene>